<keyword evidence="3" id="KW-1185">Reference proteome</keyword>
<proteinExistence type="predicted"/>
<sequence length="66" mass="7340">MFELLIFLIFVSSLFVIGITAFGMVAAFIITTVVMVLLGTLSLVIKLVPWLVVIAIVVWLVKKNKF</sequence>
<dbReference type="AlphaFoldDB" id="A0A3N9TAJ8"/>
<feature type="transmembrane region" description="Helical" evidence="1">
    <location>
        <begin position="36"/>
        <end position="61"/>
    </location>
</feature>
<dbReference type="InterPro" id="IPR014318">
    <property type="entry name" value="Phageshock_PspG"/>
</dbReference>
<dbReference type="Proteomes" id="UP000281112">
    <property type="component" value="Unassembled WGS sequence"/>
</dbReference>
<protein>
    <submittedName>
        <fullName evidence="2">Envelope stress response protein PspG</fullName>
    </submittedName>
</protein>
<accession>A0A3N9TAJ8</accession>
<evidence type="ECO:0000313" key="3">
    <source>
        <dbReference type="Proteomes" id="UP000281112"/>
    </source>
</evidence>
<keyword evidence="1" id="KW-0472">Membrane</keyword>
<dbReference type="Pfam" id="PF09583">
    <property type="entry name" value="Phageshock_PspG"/>
    <property type="match status" value="1"/>
</dbReference>
<name>A0A3N9TAJ8_9VIBR</name>
<comment type="caution">
    <text evidence="2">The sequence shown here is derived from an EMBL/GenBank/DDBJ whole genome shotgun (WGS) entry which is preliminary data.</text>
</comment>
<gene>
    <name evidence="2" type="primary">pspG</name>
    <name evidence="2" type="ORF">EES38_21310</name>
</gene>
<evidence type="ECO:0000313" key="2">
    <source>
        <dbReference type="EMBL" id="RQW61059.1"/>
    </source>
</evidence>
<keyword evidence="1" id="KW-1133">Transmembrane helix</keyword>
<dbReference type="RefSeq" id="WP_124939221.1">
    <property type="nucleotide sequence ID" value="NZ_RJVQ01000019.1"/>
</dbReference>
<organism evidence="2 3">
    <name type="scientific">Vibrio viridaestus</name>
    <dbReference type="NCBI Taxonomy" id="2487322"/>
    <lineage>
        <taxon>Bacteria</taxon>
        <taxon>Pseudomonadati</taxon>
        <taxon>Pseudomonadota</taxon>
        <taxon>Gammaproteobacteria</taxon>
        <taxon>Vibrionales</taxon>
        <taxon>Vibrionaceae</taxon>
        <taxon>Vibrio</taxon>
    </lineage>
</organism>
<reference evidence="2 3" key="1">
    <citation type="submission" date="2018-11" db="EMBL/GenBank/DDBJ databases">
        <title>Vibrio LJC006 sp. nov., isolated from seawater during the bloom of the enteromorpha.</title>
        <authorList>
            <person name="Liang J."/>
        </authorList>
    </citation>
    <scope>NUCLEOTIDE SEQUENCE [LARGE SCALE GENOMIC DNA]</scope>
    <source>
        <strain evidence="2 3">LJC006</strain>
    </source>
</reference>
<dbReference type="NCBIfam" id="TIGR02975">
    <property type="entry name" value="phageshock_pspG"/>
    <property type="match status" value="1"/>
</dbReference>
<keyword evidence="1" id="KW-0812">Transmembrane</keyword>
<feature type="transmembrane region" description="Helical" evidence="1">
    <location>
        <begin position="7"/>
        <end position="30"/>
    </location>
</feature>
<evidence type="ECO:0000256" key="1">
    <source>
        <dbReference type="SAM" id="Phobius"/>
    </source>
</evidence>
<dbReference type="EMBL" id="RJVQ01000019">
    <property type="protein sequence ID" value="RQW61059.1"/>
    <property type="molecule type" value="Genomic_DNA"/>
</dbReference>